<evidence type="ECO:0000313" key="1">
    <source>
        <dbReference type="Proteomes" id="UP000887574"/>
    </source>
</evidence>
<accession>A0A915DZV2</accession>
<organism evidence="1 2">
    <name type="scientific">Ditylenchus dipsaci</name>
    <dbReference type="NCBI Taxonomy" id="166011"/>
    <lineage>
        <taxon>Eukaryota</taxon>
        <taxon>Metazoa</taxon>
        <taxon>Ecdysozoa</taxon>
        <taxon>Nematoda</taxon>
        <taxon>Chromadorea</taxon>
        <taxon>Rhabditida</taxon>
        <taxon>Tylenchina</taxon>
        <taxon>Tylenchomorpha</taxon>
        <taxon>Sphaerularioidea</taxon>
        <taxon>Anguinidae</taxon>
        <taxon>Anguininae</taxon>
        <taxon>Ditylenchus</taxon>
    </lineage>
</organism>
<dbReference type="Proteomes" id="UP000887574">
    <property type="component" value="Unplaced"/>
</dbReference>
<name>A0A915DZV2_9BILA</name>
<dbReference type="WBParaSite" id="jg24694">
    <property type="protein sequence ID" value="jg24694"/>
    <property type="gene ID" value="jg24694"/>
</dbReference>
<dbReference type="Gene3D" id="3.30.530.20">
    <property type="match status" value="1"/>
</dbReference>
<keyword evidence="1" id="KW-1185">Reference proteome</keyword>
<proteinExistence type="predicted"/>
<sequence>MRMYKMEQEVLVQMAKGGGRSSQAVHSVQSEWDDTLVKIKIIERLPQDTGILHQLHRKIWPSHNASLCSGREIECV</sequence>
<protein>
    <submittedName>
        <fullName evidence="2">Uncharacterized protein</fullName>
    </submittedName>
</protein>
<dbReference type="AlphaFoldDB" id="A0A915DZV2"/>
<dbReference type="InterPro" id="IPR023393">
    <property type="entry name" value="START-like_dom_sf"/>
</dbReference>
<reference evidence="2" key="1">
    <citation type="submission" date="2022-11" db="UniProtKB">
        <authorList>
            <consortium name="WormBaseParasite"/>
        </authorList>
    </citation>
    <scope>IDENTIFICATION</scope>
</reference>
<evidence type="ECO:0000313" key="2">
    <source>
        <dbReference type="WBParaSite" id="jg24694"/>
    </source>
</evidence>